<dbReference type="NCBIfam" id="NF004356">
    <property type="entry name" value="PRK05732.1"/>
    <property type="match status" value="1"/>
</dbReference>
<accession>A0A4Y9K348</accession>
<evidence type="ECO:0000256" key="7">
    <source>
        <dbReference type="ARBA" id="ARBA00023033"/>
    </source>
</evidence>
<dbReference type="NCBIfam" id="TIGR01988">
    <property type="entry name" value="Ubi-OHases"/>
    <property type="match status" value="1"/>
</dbReference>
<comment type="caution">
    <text evidence="9">The sequence shown here is derived from an EMBL/GenBank/DDBJ whole genome shotgun (WGS) entry which is preliminary data.</text>
</comment>
<dbReference type="UniPathway" id="UPA00232"/>
<dbReference type="InterPro" id="IPR002938">
    <property type="entry name" value="FAD-bd"/>
</dbReference>
<dbReference type="InterPro" id="IPR036188">
    <property type="entry name" value="FAD/NAD-bd_sf"/>
</dbReference>
<dbReference type="EC" id="1.14.13.-" evidence="9"/>
<evidence type="ECO:0000256" key="4">
    <source>
        <dbReference type="ARBA" id="ARBA00022630"/>
    </source>
</evidence>
<dbReference type="InterPro" id="IPR018168">
    <property type="entry name" value="Ubi_Hdrlase_CS"/>
</dbReference>
<sequence length="398" mass="43802">MEQQFDAVIVGGAVTGSVLALALSSASGRKMRVAIIEKQLSDYQQQGGFDARSIALAYGSLQKMAKIRPLGSDNLAALITKFATPIKQIQVSDQHHFGKTTLRADELKLDNFGVVVELATLGETLAKAIVQQQNIHLFCPDTVQSLTRTAEKCTLKLASGELLDTPLLIAADGIQSRIAQMCGVETVYVKDYRQSAVIANVELAEPHHNQAFERFTAQGPFALLPLAERTMSLVWCVQQPDEIMAYADAQFLRALQQQFGWRLGKFLRVSKRFVYPLSSQKSTSHIHHRLAIVGNAAQLLHPVAGQGFNLGMRDLFSLAELVTQAFQTGQDLGGISLLSEFEQRRQADQTRIMRSTSALISLFCHDTLPVQILRNLGLLTLSHCRGAREQVAHQALGW</sequence>
<dbReference type="Gene3D" id="3.50.50.60">
    <property type="entry name" value="FAD/NAD(P)-binding domain"/>
    <property type="match status" value="2"/>
</dbReference>
<dbReference type="InterPro" id="IPR051205">
    <property type="entry name" value="UbiH/COQ6_monooxygenase"/>
</dbReference>
<protein>
    <submittedName>
        <fullName evidence="9">2-octaprenyl-6-methoxyphenyl hydroxylase</fullName>
        <ecNumber evidence="9">1.14.13.-</ecNumber>
    </submittedName>
</protein>
<dbReference type="Proteomes" id="UP000297396">
    <property type="component" value="Unassembled WGS sequence"/>
</dbReference>
<evidence type="ECO:0000256" key="2">
    <source>
        <dbReference type="ARBA" id="ARBA00004749"/>
    </source>
</evidence>
<dbReference type="PRINTS" id="PR00420">
    <property type="entry name" value="RNGMNOXGNASE"/>
</dbReference>
<dbReference type="Pfam" id="PF01494">
    <property type="entry name" value="FAD_binding_3"/>
    <property type="match status" value="1"/>
</dbReference>
<dbReference type="GO" id="GO:0008681">
    <property type="term" value="F:2-octaprenyl-6-methoxyphenol hydroxylase activity"/>
    <property type="evidence" value="ECO:0007669"/>
    <property type="project" value="InterPro"/>
</dbReference>
<dbReference type="InterPro" id="IPR011295">
    <property type="entry name" value="UbiH"/>
</dbReference>
<evidence type="ECO:0000259" key="8">
    <source>
        <dbReference type="Pfam" id="PF01494"/>
    </source>
</evidence>
<evidence type="ECO:0000256" key="3">
    <source>
        <dbReference type="ARBA" id="ARBA00005349"/>
    </source>
</evidence>
<keyword evidence="7" id="KW-0503">Monooxygenase</keyword>
<name>A0A4Y9K348_9PAST</name>
<dbReference type="NCBIfam" id="TIGR01984">
    <property type="entry name" value="UbiH"/>
    <property type="match status" value="1"/>
</dbReference>
<comment type="cofactor">
    <cofactor evidence="1">
        <name>FAD</name>
        <dbReference type="ChEBI" id="CHEBI:57692"/>
    </cofactor>
</comment>
<evidence type="ECO:0000256" key="6">
    <source>
        <dbReference type="ARBA" id="ARBA00023002"/>
    </source>
</evidence>
<dbReference type="EMBL" id="SPPA01000004">
    <property type="protein sequence ID" value="TFV12178.1"/>
    <property type="molecule type" value="Genomic_DNA"/>
</dbReference>
<proteinExistence type="inferred from homology"/>
<dbReference type="OrthoDB" id="9769565at2"/>
<evidence type="ECO:0000256" key="1">
    <source>
        <dbReference type="ARBA" id="ARBA00001974"/>
    </source>
</evidence>
<comment type="pathway">
    <text evidence="2">Cofactor biosynthesis; ubiquinone biosynthesis.</text>
</comment>
<dbReference type="PANTHER" id="PTHR43876">
    <property type="entry name" value="UBIQUINONE BIOSYNTHESIS MONOOXYGENASE COQ6, MITOCHONDRIAL"/>
    <property type="match status" value="1"/>
</dbReference>
<dbReference type="GO" id="GO:0006744">
    <property type="term" value="P:ubiquinone biosynthetic process"/>
    <property type="evidence" value="ECO:0007669"/>
    <property type="project" value="UniProtKB-UniPathway"/>
</dbReference>
<organism evidence="9 10">
    <name type="scientific">Muribacter muris</name>
    <dbReference type="NCBI Taxonomy" id="67855"/>
    <lineage>
        <taxon>Bacteria</taxon>
        <taxon>Pseudomonadati</taxon>
        <taxon>Pseudomonadota</taxon>
        <taxon>Gammaproteobacteria</taxon>
        <taxon>Pasteurellales</taxon>
        <taxon>Pasteurellaceae</taxon>
        <taxon>Muribacter</taxon>
    </lineage>
</organism>
<dbReference type="GO" id="GO:0071949">
    <property type="term" value="F:FAD binding"/>
    <property type="evidence" value="ECO:0007669"/>
    <property type="project" value="InterPro"/>
</dbReference>
<keyword evidence="5" id="KW-0274">FAD</keyword>
<keyword evidence="4" id="KW-0285">Flavoprotein</keyword>
<reference evidence="9 10" key="1">
    <citation type="submission" date="2019-03" db="EMBL/GenBank/DDBJ databases">
        <title>Diversity of the mouse oral microbiome.</title>
        <authorList>
            <person name="Joseph S."/>
            <person name="Aduse-Opoku J."/>
            <person name="Curtis M."/>
            <person name="Wade W."/>
            <person name="Hashim A."/>
        </authorList>
    </citation>
    <scope>NUCLEOTIDE SEQUENCE [LARGE SCALE GENOMIC DNA]</scope>
    <source>
        <strain evidence="9 10">WT12</strain>
    </source>
</reference>
<evidence type="ECO:0000313" key="10">
    <source>
        <dbReference type="Proteomes" id="UP000297396"/>
    </source>
</evidence>
<evidence type="ECO:0000313" key="9">
    <source>
        <dbReference type="EMBL" id="TFV12178.1"/>
    </source>
</evidence>
<comment type="similarity">
    <text evidence="3">Belongs to the UbiH/COQ6 family.</text>
</comment>
<gene>
    <name evidence="9" type="primary">ubiH</name>
    <name evidence="9" type="synonym">visB</name>
    <name evidence="9" type="ORF">E4T80_02805</name>
</gene>
<dbReference type="AlphaFoldDB" id="A0A4Y9K348"/>
<dbReference type="SUPFAM" id="SSF51905">
    <property type="entry name" value="FAD/NAD(P)-binding domain"/>
    <property type="match status" value="1"/>
</dbReference>
<dbReference type="RefSeq" id="WP_135054749.1">
    <property type="nucleotide sequence ID" value="NZ_JADGLC010000004.1"/>
</dbReference>
<dbReference type="PANTHER" id="PTHR43876:SF8">
    <property type="entry name" value="2-OCTAPRENYL-6-METHOXYPHENOL HYDROXYLASE"/>
    <property type="match status" value="1"/>
</dbReference>
<feature type="domain" description="FAD-binding" evidence="8">
    <location>
        <begin position="6"/>
        <end position="354"/>
    </location>
</feature>
<dbReference type="InterPro" id="IPR010971">
    <property type="entry name" value="UbiH/COQ6"/>
</dbReference>
<dbReference type="PROSITE" id="PS01304">
    <property type="entry name" value="UBIH"/>
    <property type="match status" value="1"/>
</dbReference>
<keyword evidence="6 9" id="KW-0560">Oxidoreductase</keyword>
<evidence type="ECO:0000256" key="5">
    <source>
        <dbReference type="ARBA" id="ARBA00022827"/>
    </source>
</evidence>